<sequence length="176" mass="20574">MNFSFKVLIIAPMKKMMCVVLLFFTSMCVFSQIKARIIGIKDGDTVVALLADKTQETLRLAEVDCPEKKQPFGNNAKQFTSSQVFGKEVIFYRVTKDRYRRTIAKIFYDDKYLSAEIIKSGYGWWYFKASKDLQLQEYEMLAKKKKRGLWADKNAMSPWDFRKMKKEESKAAKLKV</sequence>
<dbReference type="SMART" id="SM00318">
    <property type="entry name" value="SNc"/>
    <property type="match status" value="1"/>
</dbReference>
<name>A0A1M7FG77_9FLAO</name>
<dbReference type="AlphaFoldDB" id="A0A1M7FG77"/>
<dbReference type="EMBL" id="FRAV01000032">
    <property type="protein sequence ID" value="SHM03006.1"/>
    <property type="molecule type" value="Genomic_DNA"/>
</dbReference>
<dbReference type="InterPro" id="IPR016071">
    <property type="entry name" value="Staphylococal_nuclease_OB-fold"/>
</dbReference>
<dbReference type="Gene3D" id="2.40.50.90">
    <property type="match status" value="1"/>
</dbReference>
<keyword evidence="2 5" id="KW-0255">Endonuclease</keyword>
<reference evidence="6" key="1">
    <citation type="submission" date="2016-11" db="EMBL/GenBank/DDBJ databases">
        <authorList>
            <person name="Varghese N."/>
            <person name="Submissions S."/>
        </authorList>
    </citation>
    <scope>NUCLEOTIDE SEQUENCE [LARGE SCALE GENOMIC DNA]</scope>
    <source>
        <strain evidence="6">DSM 26899</strain>
    </source>
</reference>
<evidence type="ECO:0000256" key="3">
    <source>
        <dbReference type="ARBA" id="ARBA00022801"/>
    </source>
</evidence>
<organism evidence="5 6">
    <name type="scientific">Chryseobacterium polytrichastri</name>
    <dbReference type="NCBI Taxonomy" id="1302687"/>
    <lineage>
        <taxon>Bacteria</taxon>
        <taxon>Pseudomonadati</taxon>
        <taxon>Bacteroidota</taxon>
        <taxon>Flavobacteriia</taxon>
        <taxon>Flavobacteriales</taxon>
        <taxon>Weeksellaceae</taxon>
        <taxon>Chryseobacterium group</taxon>
        <taxon>Chryseobacterium</taxon>
    </lineage>
</organism>
<dbReference type="Pfam" id="PF00565">
    <property type="entry name" value="SNase"/>
    <property type="match status" value="1"/>
</dbReference>
<dbReference type="PANTHER" id="PTHR12302">
    <property type="entry name" value="EBNA2 BINDING PROTEIN P100"/>
    <property type="match status" value="1"/>
</dbReference>
<evidence type="ECO:0000313" key="6">
    <source>
        <dbReference type="Proteomes" id="UP000184364"/>
    </source>
</evidence>
<keyword evidence="6" id="KW-1185">Reference proteome</keyword>
<dbReference type="GO" id="GO:0004519">
    <property type="term" value="F:endonuclease activity"/>
    <property type="evidence" value="ECO:0007669"/>
    <property type="project" value="UniProtKB-KW"/>
</dbReference>
<proteinExistence type="predicted"/>
<evidence type="ECO:0000256" key="2">
    <source>
        <dbReference type="ARBA" id="ARBA00022759"/>
    </source>
</evidence>
<evidence type="ECO:0000256" key="1">
    <source>
        <dbReference type="ARBA" id="ARBA00022722"/>
    </source>
</evidence>
<evidence type="ECO:0000259" key="4">
    <source>
        <dbReference type="PROSITE" id="PS50830"/>
    </source>
</evidence>
<accession>A0A1M7FG77</accession>
<dbReference type="GO" id="GO:0016787">
    <property type="term" value="F:hydrolase activity"/>
    <property type="evidence" value="ECO:0007669"/>
    <property type="project" value="UniProtKB-KW"/>
</dbReference>
<keyword evidence="3" id="KW-0378">Hydrolase</keyword>
<gene>
    <name evidence="5" type="ORF">SAMN05444267_10322</name>
</gene>
<dbReference type="RefSeq" id="WP_228433876.1">
    <property type="nucleotide sequence ID" value="NZ_FRAV01000032.1"/>
</dbReference>
<dbReference type="InterPro" id="IPR035437">
    <property type="entry name" value="SNase_OB-fold_sf"/>
</dbReference>
<feature type="domain" description="TNase-like" evidence="4">
    <location>
        <begin position="31"/>
        <end position="152"/>
    </location>
</feature>
<protein>
    <submittedName>
        <fullName evidence="5">Endonuclease YncB, thermonuclease family</fullName>
    </submittedName>
</protein>
<dbReference type="SUPFAM" id="SSF50199">
    <property type="entry name" value="Staphylococcal nuclease"/>
    <property type="match status" value="1"/>
</dbReference>
<evidence type="ECO:0000313" key="5">
    <source>
        <dbReference type="EMBL" id="SHM03006.1"/>
    </source>
</evidence>
<dbReference type="Proteomes" id="UP000184364">
    <property type="component" value="Unassembled WGS sequence"/>
</dbReference>
<dbReference type="STRING" id="1302687.SAMN05444267_10322"/>
<dbReference type="PROSITE" id="PS50830">
    <property type="entry name" value="TNASE_3"/>
    <property type="match status" value="1"/>
</dbReference>
<dbReference type="PANTHER" id="PTHR12302:SF3">
    <property type="entry name" value="SERINE_THREONINE-PROTEIN KINASE 31"/>
    <property type="match status" value="1"/>
</dbReference>
<keyword evidence="1" id="KW-0540">Nuclease</keyword>